<comment type="caution">
    <text evidence="1">The sequence shown here is derived from an EMBL/GenBank/DDBJ whole genome shotgun (WGS) entry which is preliminary data.</text>
</comment>
<accession>A0ABT4CQW9</accession>
<dbReference type="EMBL" id="JAPQES010000004">
    <property type="protein sequence ID" value="MCY6371442.1"/>
    <property type="molecule type" value="Genomic_DNA"/>
</dbReference>
<gene>
    <name evidence="1" type="ORF">OXH55_12400</name>
</gene>
<evidence type="ECO:0000313" key="2">
    <source>
        <dbReference type="Proteomes" id="UP001079657"/>
    </source>
</evidence>
<protein>
    <recommendedName>
        <fullName evidence="3">DUF2313 domain-containing protein</fullName>
    </recommendedName>
</protein>
<name>A0ABT4CQW9_9CLOT</name>
<dbReference type="InterPro" id="IPR058292">
    <property type="entry name" value="DUF7986"/>
</dbReference>
<evidence type="ECO:0008006" key="3">
    <source>
        <dbReference type="Google" id="ProtNLM"/>
    </source>
</evidence>
<sequence length="219" mass="25313">MDNLERYKAYREHERMFIATKIMNYVNSSIDEQVVLNSARILGMLDSKGNIAPKAESEMLFLLDFVINEYKVNGKSIVQLYRENVGAENELEEAMLKALENSYMSLFRVVNISPSKNLVFLKDAFNRVKNVRLTDMNFSQTGDTDTLLFVRVLPYEELNMTSGMGATFPSLAEDRLLIEYKRVSKEMNLAQEIDSESARMLIAFFHFNREVGTPVKYDW</sequence>
<keyword evidence="2" id="KW-1185">Reference proteome</keyword>
<dbReference type="RefSeq" id="WP_268050303.1">
    <property type="nucleotide sequence ID" value="NZ_JAPQES010000004.1"/>
</dbReference>
<reference evidence="1" key="1">
    <citation type="submission" date="2022-12" db="EMBL/GenBank/DDBJ databases">
        <authorList>
            <person name="Wang J."/>
        </authorList>
    </citation>
    <scope>NUCLEOTIDE SEQUENCE</scope>
    <source>
        <strain evidence="1">HY-42-06</strain>
    </source>
</reference>
<evidence type="ECO:0000313" key="1">
    <source>
        <dbReference type="EMBL" id="MCY6371442.1"/>
    </source>
</evidence>
<dbReference type="Pfam" id="PF25948">
    <property type="entry name" value="DUF7986"/>
    <property type="match status" value="1"/>
</dbReference>
<dbReference type="Proteomes" id="UP001079657">
    <property type="component" value="Unassembled WGS sequence"/>
</dbReference>
<proteinExistence type="predicted"/>
<organism evidence="1 2">
    <name type="scientific">Clostridium ganghwense</name>
    <dbReference type="NCBI Taxonomy" id="312089"/>
    <lineage>
        <taxon>Bacteria</taxon>
        <taxon>Bacillati</taxon>
        <taxon>Bacillota</taxon>
        <taxon>Clostridia</taxon>
        <taxon>Eubacteriales</taxon>
        <taxon>Clostridiaceae</taxon>
        <taxon>Clostridium</taxon>
    </lineage>
</organism>